<dbReference type="GO" id="GO:0071111">
    <property type="term" value="F:cyclic-guanylate-specific phosphodiesterase activity"/>
    <property type="evidence" value="ECO:0007669"/>
    <property type="project" value="UniProtKB-EC"/>
</dbReference>
<dbReference type="Gene3D" id="3.30.450.20">
    <property type="entry name" value="PAS domain"/>
    <property type="match status" value="2"/>
</dbReference>
<dbReference type="InterPro" id="IPR043128">
    <property type="entry name" value="Rev_trsase/Diguanyl_cyclase"/>
</dbReference>
<dbReference type="PROSITE" id="PS50883">
    <property type="entry name" value="EAL"/>
    <property type="match status" value="1"/>
</dbReference>
<dbReference type="Proteomes" id="UP000568106">
    <property type="component" value="Unassembled WGS sequence"/>
</dbReference>
<feature type="domain" description="GGDEF" evidence="6">
    <location>
        <begin position="376"/>
        <end position="509"/>
    </location>
</feature>
<organism evidence="7 8">
    <name type="scientific">Tunturiibacter empetritectus</name>
    <dbReference type="NCBI Taxonomy" id="3069691"/>
    <lineage>
        <taxon>Bacteria</taxon>
        <taxon>Pseudomonadati</taxon>
        <taxon>Acidobacteriota</taxon>
        <taxon>Terriglobia</taxon>
        <taxon>Terriglobales</taxon>
        <taxon>Acidobacteriaceae</taxon>
        <taxon>Tunturiibacter</taxon>
    </lineage>
</organism>
<dbReference type="InterPro" id="IPR013767">
    <property type="entry name" value="PAS_fold"/>
</dbReference>
<comment type="caution">
    <text evidence="7">The sequence shown here is derived from an EMBL/GenBank/DDBJ whole genome shotgun (WGS) entry which is preliminary data.</text>
</comment>
<comment type="catalytic activity">
    <reaction evidence="1">
        <text>3',3'-c-di-GMP + H2O = 5'-phosphoguanylyl(3'-&gt;5')guanosine + H(+)</text>
        <dbReference type="Rhea" id="RHEA:24902"/>
        <dbReference type="ChEBI" id="CHEBI:15377"/>
        <dbReference type="ChEBI" id="CHEBI:15378"/>
        <dbReference type="ChEBI" id="CHEBI:58754"/>
        <dbReference type="ChEBI" id="CHEBI:58805"/>
        <dbReference type="EC" id="3.1.4.52"/>
    </reaction>
    <physiologicalReaction direction="left-to-right" evidence="1">
        <dbReference type="Rhea" id="RHEA:24903"/>
    </physiologicalReaction>
</comment>
<name>A0A7W8II22_9BACT</name>
<dbReference type="PROSITE" id="PS50113">
    <property type="entry name" value="PAC"/>
    <property type="match status" value="1"/>
</dbReference>
<dbReference type="Pfam" id="PF00989">
    <property type="entry name" value="PAS"/>
    <property type="match status" value="1"/>
</dbReference>
<dbReference type="NCBIfam" id="TIGR00254">
    <property type="entry name" value="GGDEF"/>
    <property type="match status" value="1"/>
</dbReference>
<dbReference type="PANTHER" id="PTHR44757">
    <property type="entry name" value="DIGUANYLATE CYCLASE DGCP"/>
    <property type="match status" value="1"/>
</dbReference>
<gene>
    <name evidence="7" type="ORF">HDF09_001248</name>
</gene>
<dbReference type="Pfam" id="PF00563">
    <property type="entry name" value="EAL"/>
    <property type="match status" value="1"/>
</dbReference>
<dbReference type="SMART" id="SM00091">
    <property type="entry name" value="PAS"/>
    <property type="match status" value="2"/>
</dbReference>
<dbReference type="InterPro" id="IPR001610">
    <property type="entry name" value="PAC"/>
</dbReference>
<dbReference type="Pfam" id="PF00990">
    <property type="entry name" value="GGDEF"/>
    <property type="match status" value="1"/>
</dbReference>
<dbReference type="InterPro" id="IPR001633">
    <property type="entry name" value="EAL_dom"/>
</dbReference>
<dbReference type="GO" id="GO:0071732">
    <property type="term" value="P:cellular response to nitric oxide"/>
    <property type="evidence" value="ECO:0007669"/>
    <property type="project" value="UniProtKB-ARBA"/>
</dbReference>
<feature type="domain" description="PAS" evidence="3">
    <location>
        <begin position="197"/>
        <end position="258"/>
    </location>
</feature>
<dbReference type="SUPFAM" id="SSF55073">
    <property type="entry name" value="Nucleotide cyclase"/>
    <property type="match status" value="1"/>
</dbReference>
<dbReference type="PROSITE" id="PS50887">
    <property type="entry name" value="GGDEF"/>
    <property type="match status" value="1"/>
</dbReference>
<evidence type="ECO:0000313" key="7">
    <source>
        <dbReference type="EMBL" id="MBB5316598.1"/>
    </source>
</evidence>
<dbReference type="NCBIfam" id="TIGR00229">
    <property type="entry name" value="sensory_box"/>
    <property type="match status" value="1"/>
</dbReference>
<proteinExistence type="predicted"/>
<evidence type="ECO:0000256" key="2">
    <source>
        <dbReference type="SAM" id="Phobius"/>
    </source>
</evidence>
<dbReference type="InterPro" id="IPR000700">
    <property type="entry name" value="PAS-assoc_C"/>
</dbReference>
<keyword evidence="8" id="KW-1185">Reference proteome</keyword>
<feature type="domain" description="PAC" evidence="4">
    <location>
        <begin position="292"/>
        <end position="344"/>
    </location>
</feature>
<protein>
    <submittedName>
        <fullName evidence="7">Diguanylate cyclase (GGDEF)-like protein/PAS domain S-box-containing protein</fullName>
    </submittedName>
</protein>
<feature type="transmembrane region" description="Helical" evidence="2">
    <location>
        <begin position="12"/>
        <end position="33"/>
    </location>
</feature>
<dbReference type="SUPFAM" id="SSF141868">
    <property type="entry name" value="EAL domain-like"/>
    <property type="match status" value="1"/>
</dbReference>
<dbReference type="Gene3D" id="3.30.70.270">
    <property type="match status" value="1"/>
</dbReference>
<keyword evidence="2" id="KW-0472">Membrane</keyword>
<evidence type="ECO:0000259" key="3">
    <source>
        <dbReference type="PROSITE" id="PS50112"/>
    </source>
</evidence>
<dbReference type="FunFam" id="3.30.70.270:FF:000001">
    <property type="entry name" value="Diguanylate cyclase domain protein"/>
    <property type="match status" value="1"/>
</dbReference>
<dbReference type="InterPro" id="IPR052155">
    <property type="entry name" value="Biofilm_reg_signaling"/>
</dbReference>
<dbReference type="SUPFAM" id="SSF55785">
    <property type="entry name" value="PYP-like sensor domain (PAS domain)"/>
    <property type="match status" value="2"/>
</dbReference>
<dbReference type="SMART" id="SM00267">
    <property type="entry name" value="GGDEF"/>
    <property type="match status" value="1"/>
</dbReference>
<evidence type="ECO:0000256" key="1">
    <source>
        <dbReference type="ARBA" id="ARBA00051114"/>
    </source>
</evidence>
<dbReference type="InterPro" id="IPR035919">
    <property type="entry name" value="EAL_sf"/>
</dbReference>
<feature type="transmembrane region" description="Helical" evidence="2">
    <location>
        <begin position="39"/>
        <end position="60"/>
    </location>
</feature>
<evidence type="ECO:0000259" key="4">
    <source>
        <dbReference type="PROSITE" id="PS50113"/>
    </source>
</evidence>
<dbReference type="SMART" id="SM00052">
    <property type="entry name" value="EAL"/>
    <property type="match status" value="1"/>
</dbReference>
<feature type="domain" description="EAL" evidence="5">
    <location>
        <begin position="518"/>
        <end position="772"/>
    </location>
</feature>
<accession>A0A7W8II22</accession>
<dbReference type="GO" id="GO:0006355">
    <property type="term" value="P:regulation of DNA-templated transcription"/>
    <property type="evidence" value="ECO:0007669"/>
    <property type="project" value="InterPro"/>
</dbReference>
<dbReference type="AlphaFoldDB" id="A0A7W8II22"/>
<evidence type="ECO:0000313" key="8">
    <source>
        <dbReference type="Proteomes" id="UP000568106"/>
    </source>
</evidence>
<dbReference type="EMBL" id="JACHDY010000001">
    <property type="protein sequence ID" value="MBB5316598.1"/>
    <property type="molecule type" value="Genomic_DNA"/>
</dbReference>
<sequence length="788" mass="87133">MKGSALESQRSWVWKTILLAAPVSLVVAGLWRIEHGAEFGKLSTIIIAMSGTAVALWALWRERSRVEKLRGAEQAHSQFLAAAETSLDAFGLFESVRDEEGRIVDFRVLYVNANVERLIERSRSELLGHTLCSVTPIKATGPMFARFCRVVETGESLNEEFPVDYASVKATWLRTQVVKLGDGLAITFSNISEAKATQERYAHLAEFTGSVFQNAPFSIVATDIAGMITAMNWEAERLTGYRSEELVGKASLTVLHDERELLGRAVAIDSSATLEKYGFEVLTTRASQGEMEEQEWTLIRRDGARTPINLAMRAVKTEAGEVTGFVSIAFDITDRRQMMEYVTHLATHDQLTGLTGRALLQDKTVQTVELARRYGTKVAVFVIDLDHFKRINDSLGHSAGDQILVEAAHRLRRSVRSTDVVARIGGDEFVVVMPDITTVDDVEQCAVNLVATLSPEISIEEHLVHVTASVGVCIYPDFASDAKHLLKRADSAMYAAKENGRNQFQIFSESMLKETAERLTMEHALRHALANKELSMHYQPQISLTTGAVTGMEALLRWTNPRLGSISPSQFIPLAEETGLIVPIGEWAFMTACCEGKALQDELGMDLTVSINLSPRQFQQKNLVPVVEHSLSKSGLSPEKLQIEITENMLMVNSEHVLDKLQKMRELGVGISIDDFGTGFCSFSYLLEYQVDRLKIDQSFVKKAGTDANAAAVVRTIIAMSHGLNIKVVAEGVETDEQMRFLLRRKCDEAQGNFIAKPVAMAEFSEVVRQYADGPSARASEPAIGLVR</sequence>
<dbReference type="PANTHER" id="PTHR44757:SF2">
    <property type="entry name" value="BIOFILM ARCHITECTURE MAINTENANCE PROTEIN MBAA"/>
    <property type="match status" value="1"/>
</dbReference>
<dbReference type="InterPro" id="IPR035965">
    <property type="entry name" value="PAS-like_dom_sf"/>
</dbReference>
<dbReference type="CDD" id="cd00130">
    <property type="entry name" value="PAS"/>
    <property type="match status" value="1"/>
</dbReference>
<dbReference type="InterPro" id="IPR029787">
    <property type="entry name" value="Nucleotide_cyclase"/>
</dbReference>
<dbReference type="CDD" id="cd01948">
    <property type="entry name" value="EAL"/>
    <property type="match status" value="1"/>
</dbReference>
<reference evidence="7" key="1">
    <citation type="submission" date="2020-08" db="EMBL/GenBank/DDBJ databases">
        <title>Genomic Encyclopedia of Type Strains, Phase IV (KMG-V): Genome sequencing to study the core and pangenomes of soil and plant-associated prokaryotes.</title>
        <authorList>
            <person name="Whitman W."/>
        </authorList>
    </citation>
    <scope>NUCLEOTIDE SEQUENCE [LARGE SCALE GENOMIC DNA]</scope>
    <source>
        <strain evidence="7">M8UP27</strain>
    </source>
</reference>
<keyword evidence="2" id="KW-0812">Transmembrane</keyword>
<dbReference type="InterPro" id="IPR000160">
    <property type="entry name" value="GGDEF_dom"/>
</dbReference>
<dbReference type="PROSITE" id="PS50112">
    <property type="entry name" value="PAS"/>
    <property type="match status" value="1"/>
</dbReference>
<dbReference type="InterPro" id="IPR000014">
    <property type="entry name" value="PAS"/>
</dbReference>
<evidence type="ECO:0000259" key="6">
    <source>
        <dbReference type="PROSITE" id="PS50887"/>
    </source>
</evidence>
<dbReference type="SMART" id="SM00086">
    <property type="entry name" value="PAC"/>
    <property type="match status" value="1"/>
</dbReference>
<evidence type="ECO:0000259" key="5">
    <source>
        <dbReference type="PROSITE" id="PS50883"/>
    </source>
</evidence>
<dbReference type="FunFam" id="3.20.20.450:FF:000001">
    <property type="entry name" value="Cyclic di-GMP phosphodiesterase yahA"/>
    <property type="match status" value="1"/>
</dbReference>
<keyword evidence="2" id="KW-1133">Transmembrane helix</keyword>
<dbReference type="Gene3D" id="3.20.20.450">
    <property type="entry name" value="EAL domain"/>
    <property type="match status" value="1"/>
</dbReference>
<dbReference type="CDD" id="cd01949">
    <property type="entry name" value="GGDEF"/>
    <property type="match status" value="1"/>
</dbReference>